<dbReference type="AlphaFoldDB" id="A0A398AWE4"/>
<gene>
    <name evidence="2" type="ORF">BRARA_A03723</name>
</gene>
<feature type="compositionally biased region" description="Low complexity" evidence="1">
    <location>
        <begin position="40"/>
        <end position="52"/>
    </location>
</feature>
<accession>A0A398AWE4</accession>
<name>A0A398AWE4_BRACM</name>
<dbReference type="Proteomes" id="UP000264353">
    <property type="component" value="Chromosome A1"/>
</dbReference>
<feature type="region of interest" description="Disordered" evidence="1">
    <location>
        <begin position="11"/>
        <end position="150"/>
    </location>
</feature>
<feature type="compositionally biased region" description="Gly residues" evidence="1">
    <location>
        <begin position="89"/>
        <end position="150"/>
    </location>
</feature>
<evidence type="ECO:0000256" key="1">
    <source>
        <dbReference type="SAM" id="MobiDB-lite"/>
    </source>
</evidence>
<protein>
    <submittedName>
        <fullName evidence="2">Uncharacterized protein</fullName>
    </submittedName>
</protein>
<sequence length="216" mass="21456">MFRIATVSLRHSRMASRSPRFPPAISTSFTSHFTPPFPRLPLRNSPLPRSTSIPSHFTPPFPRLPLRNSPLPQRSLRPQRKAKADVGSGDVGSGDVGSGDVGSGDVGSGSGGSGSGGSGSGGSGSGGSGSGGSGSGGSGSGGSGSGGSGGGGSGGGCGSCNCLAICQYDPIFSKLNFVFNVMARYGGLALLTKVVLEKDVETFCEMLIAVCNPSLI</sequence>
<evidence type="ECO:0000313" key="3">
    <source>
        <dbReference type="Proteomes" id="UP000264353"/>
    </source>
</evidence>
<proteinExistence type="predicted"/>
<organism evidence="2 3">
    <name type="scientific">Brassica campestris</name>
    <name type="common">Field mustard</name>
    <dbReference type="NCBI Taxonomy" id="3711"/>
    <lineage>
        <taxon>Eukaryota</taxon>
        <taxon>Viridiplantae</taxon>
        <taxon>Streptophyta</taxon>
        <taxon>Embryophyta</taxon>
        <taxon>Tracheophyta</taxon>
        <taxon>Spermatophyta</taxon>
        <taxon>Magnoliopsida</taxon>
        <taxon>eudicotyledons</taxon>
        <taxon>Gunneridae</taxon>
        <taxon>Pentapetalae</taxon>
        <taxon>rosids</taxon>
        <taxon>malvids</taxon>
        <taxon>Brassicales</taxon>
        <taxon>Brassicaceae</taxon>
        <taxon>Brassiceae</taxon>
        <taxon>Brassica</taxon>
    </lineage>
</organism>
<reference evidence="2 3" key="1">
    <citation type="submission" date="2018-06" db="EMBL/GenBank/DDBJ databases">
        <title>WGS assembly of Brassica rapa FPsc.</title>
        <authorList>
            <person name="Bowman J."/>
            <person name="Kohchi T."/>
            <person name="Yamato K."/>
            <person name="Jenkins J."/>
            <person name="Shu S."/>
            <person name="Ishizaki K."/>
            <person name="Yamaoka S."/>
            <person name="Nishihama R."/>
            <person name="Nakamura Y."/>
            <person name="Berger F."/>
            <person name="Adam C."/>
            <person name="Aki S."/>
            <person name="Althoff F."/>
            <person name="Araki T."/>
            <person name="Arteaga-Vazquez M."/>
            <person name="Balasubrmanian S."/>
            <person name="Bauer D."/>
            <person name="Boehm C."/>
            <person name="Briginshaw L."/>
            <person name="Caballero-Perez J."/>
            <person name="Catarino B."/>
            <person name="Chen F."/>
            <person name="Chiyoda S."/>
            <person name="Chovatia M."/>
            <person name="Davies K."/>
            <person name="Delmans M."/>
            <person name="Demura T."/>
            <person name="Dierschke T."/>
            <person name="Dolan L."/>
            <person name="Dorantes-Acosta A."/>
            <person name="Eklund D."/>
            <person name="Florent S."/>
            <person name="Flores-Sandoval E."/>
            <person name="Fujiyama A."/>
            <person name="Fukuzawa H."/>
            <person name="Galik B."/>
            <person name="Grimanelli D."/>
            <person name="Grimwood J."/>
            <person name="Grossniklaus U."/>
            <person name="Hamada T."/>
            <person name="Haseloff J."/>
            <person name="Hetherington A."/>
            <person name="Higo A."/>
            <person name="Hirakawa Y."/>
            <person name="Hundley H."/>
            <person name="Ikeda Y."/>
            <person name="Inoue K."/>
            <person name="Inoue S."/>
            <person name="Ishida S."/>
            <person name="Jia Q."/>
            <person name="Kakita M."/>
            <person name="Kanazawa T."/>
            <person name="Kawai Y."/>
            <person name="Kawashima T."/>
            <person name="Kennedy M."/>
            <person name="Kinose K."/>
            <person name="Kinoshita T."/>
            <person name="Kohara Y."/>
            <person name="Koide E."/>
            <person name="Komatsu K."/>
            <person name="Kopischke S."/>
            <person name="Kubo M."/>
            <person name="Kyozuka J."/>
            <person name="Lagercrantz U."/>
            <person name="Lin S."/>
            <person name="Lindquist E."/>
            <person name="Lipzen A."/>
            <person name="Lu C."/>
            <person name="Luna E."/>
            <person name="Martienssen R."/>
            <person name="Minamino N."/>
            <person name="Mizutani M."/>
            <person name="Mizutani M."/>
            <person name="Mochizuki N."/>
            <person name="Monte I."/>
            <person name="Mosher R."/>
            <person name="Nagasaki H."/>
            <person name="Nakagami H."/>
            <person name="Naramoto S."/>
            <person name="Nishitani K."/>
            <person name="Ohtani M."/>
            <person name="Okamoto T."/>
            <person name="Okumura M."/>
            <person name="Phillips J."/>
            <person name="Pollak B."/>
            <person name="Reinders A."/>
            <person name="Roevekamp M."/>
            <person name="Sano R."/>
            <person name="Sawa S."/>
            <person name="Schmid M."/>
            <person name="Shirakawa M."/>
            <person name="Solano R."/>
            <person name="Spunde A."/>
            <person name="Suetsugu N."/>
            <person name="Sugano S."/>
            <person name="Sugiyama A."/>
            <person name="Sun R."/>
            <person name="Suzuki Y."/>
            <person name="Takenaka M."/>
            <person name="Takezawa D."/>
            <person name="Tomogane H."/>
            <person name="Tsuzuki M."/>
            <person name="Ueda T."/>
            <person name="Umeda M."/>
            <person name="Ward J."/>
            <person name="Watanabe Y."/>
            <person name="Yazaki K."/>
            <person name="Yokoyama R."/>
            <person name="Yoshitake Y."/>
            <person name="Yotsui I."/>
            <person name="Zachgo S."/>
            <person name="Schmutz J."/>
        </authorList>
    </citation>
    <scope>NUCLEOTIDE SEQUENCE [LARGE SCALE GENOMIC DNA]</scope>
    <source>
        <strain evidence="3">cv. B-3</strain>
    </source>
</reference>
<evidence type="ECO:0000313" key="2">
    <source>
        <dbReference type="EMBL" id="RID81118.1"/>
    </source>
</evidence>
<dbReference type="EMBL" id="CM010628">
    <property type="protein sequence ID" value="RID81118.1"/>
    <property type="molecule type" value="Genomic_DNA"/>
</dbReference>